<dbReference type="PANTHER" id="PTHR35813:SF1">
    <property type="entry name" value="INNER MEMBRANE PROTEIN YBAN"/>
    <property type="match status" value="1"/>
</dbReference>
<keyword evidence="3" id="KW-1185">Reference proteome</keyword>
<feature type="transmembrane region" description="Helical" evidence="1">
    <location>
        <begin position="113"/>
        <end position="132"/>
    </location>
</feature>
<gene>
    <name evidence="2" type="ORF">ACFSW6_19065</name>
</gene>
<dbReference type="PANTHER" id="PTHR35813">
    <property type="entry name" value="INNER MEMBRANE PROTEIN YBAN"/>
    <property type="match status" value="1"/>
</dbReference>
<dbReference type="PIRSF" id="PIRSF016789">
    <property type="entry name" value="DUF454"/>
    <property type="match status" value="1"/>
</dbReference>
<sequence>MSETPPEKKDVGAVTLSWPVRCLLTVFAVVCLVLGLIGAVVPGMPTTVFILMAAWAAVRSSPKLHGWLYAHPTFGPMLRNWDAGGLVSRRVKWTATASMALSAVLVFYLAKKLWLAALAVGIMACVLLWLWLRPEPAE</sequence>
<accession>A0ABW5URB3</accession>
<name>A0ABW5URB3_9BURK</name>
<evidence type="ECO:0000313" key="3">
    <source>
        <dbReference type="Proteomes" id="UP001597463"/>
    </source>
</evidence>
<evidence type="ECO:0000313" key="2">
    <source>
        <dbReference type="EMBL" id="MFD2756177.1"/>
    </source>
</evidence>
<proteinExistence type="predicted"/>
<dbReference type="Pfam" id="PF04304">
    <property type="entry name" value="DUF454"/>
    <property type="match status" value="1"/>
</dbReference>
<organism evidence="2 3">
    <name type="scientific">Comamonas terrae</name>
    <dbReference type="NCBI Taxonomy" id="673548"/>
    <lineage>
        <taxon>Bacteria</taxon>
        <taxon>Pseudomonadati</taxon>
        <taxon>Pseudomonadota</taxon>
        <taxon>Betaproteobacteria</taxon>
        <taxon>Burkholderiales</taxon>
        <taxon>Comamonadaceae</taxon>
        <taxon>Comamonas</taxon>
    </lineage>
</organism>
<keyword evidence="1" id="KW-0812">Transmembrane</keyword>
<evidence type="ECO:0000256" key="1">
    <source>
        <dbReference type="SAM" id="Phobius"/>
    </source>
</evidence>
<dbReference type="InterPro" id="IPR007401">
    <property type="entry name" value="DUF454"/>
</dbReference>
<comment type="caution">
    <text evidence="2">The sequence shown here is derived from an EMBL/GenBank/DDBJ whole genome shotgun (WGS) entry which is preliminary data.</text>
</comment>
<keyword evidence="1" id="KW-0472">Membrane</keyword>
<feature type="transmembrane region" description="Helical" evidence="1">
    <location>
        <begin position="18"/>
        <end position="41"/>
    </location>
</feature>
<reference evidence="3" key="1">
    <citation type="journal article" date="2019" name="Int. J. Syst. Evol. Microbiol.">
        <title>The Global Catalogue of Microorganisms (GCM) 10K type strain sequencing project: providing services to taxonomists for standard genome sequencing and annotation.</title>
        <authorList>
            <consortium name="The Broad Institute Genomics Platform"/>
            <consortium name="The Broad Institute Genome Sequencing Center for Infectious Disease"/>
            <person name="Wu L."/>
            <person name="Ma J."/>
        </authorList>
    </citation>
    <scope>NUCLEOTIDE SEQUENCE [LARGE SCALE GENOMIC DNA]</scope>
    <source>
        <strain evidence="3">TISTR 1906</strain>
    </source>
</reference>
<dbReference type="Proteomes" id="UP001597463">
    <property type="component" value="Unassembled WGS sequence"/>
</dbReference>
<keyword evidence="1" id="KW-1133">Transmembrane helix</keyword>
<dbReference type="RefSeq" id="WP_157082199.1">
    <property type="nucleotide sequence ID" value="NZ_BCNT01000020.1"/>
</dbReference>
<dbReference type="EMBL" id="JBHUMV010000009">
    <property type="protein sequence ID" value="MFD2756177.1"/>
    <property type="molecule type" value="Genomic_DNA"/>
</dbReference>
<protein>
    <submittedName>
        <fullName evidence="2">YbaN family protein</fullName>
    </submittedName>
</protein>